<evidence type="ECO:0000313" key="3">
    <source>
        <dbReference type="Proteomes" id="UP000503399"/>
    </source>
</evidence>
<evidence type="ECO:0000313" key="2">
    <source>
        <dbReference type="EMBL" id="CAB1128276.1"/>
    </source>
</evidence>
<keyword evidence="1" id="KW-1133">Transmembrane helix</keyword>
<sequence>MGDAPRRLAGWLRGRRSPSGCQAWLLVWGTVPAGLLRFLLRHRLVLLFGQPRVAAVLLMVNGVLMFGLIAGPAAGQPGGAGGVRNCWRF</sequence>
<reference evidence="2 3" key="1">
    <citation type="submission" date="2020-02" db="EMBL/GenBank/DDBJ databases">
        <authorList>
            <person name="Hogendoorn C."/>
        </authorList>
    </citation>
    <scope>NUCLEOTIDE SEQUENCE [LARGE SCALE GENOMIC DNA]</scope>
    <source>
        <strain evidence="2">R501</strain>
    </source>
</reference>
<accession>A0A6F8ZE44</accession>
<protein>
    <submittedName>
        <fullName evidence="2">Uncharacterized protein</fullName>
    </submittedName>
</protein>
<feature type="transmembrane region" description="Helical" evidence="1">
    <location>
        <begin position="21"/>
        <end position="40"/>
    </location>
</feature>
<keyword evidence="1" id="KW-0812">Transmembrane</keyword>
<gene>
    <name evidence="2" type="ORF">R50_0770</name>
</gene>
<keyword evidence="3" id="KW-1185">Reference proteome</keyword>
<feature type="transmembrane region" description="Helical" evidence="1">
    <location>
        <begin position="52"/>
        <end position="74"/>
    </location>
</feature>
<proteinExistence type="predicted"/>
<dbReference type="EMBL" id="LR778114">
    <property type="protein sequence ID" value="CAB1128276.1"/>
    <property type="molecule type" value="Genomic_DNA"/>
</dbReference>
<evidence type="ECO:0000256" key="1">
    <source>
        <dbReference type="SAM" id="Phobius"/>
    </source>
</evidence>
<dbReference type="KEGG" id="hfv:R50_0770"/>
<keyword evidence="1" id="KW-0472">Membrane</keyword>
<name>A0A6F8ZE44_9FIRM</name>
<dbReference type="Proteomes" id="UP000503399">
    <property type="component" value="Chromosome"/>
</dbReference>
<dbReference type="AlphaFoldDB" id="A0A6F8ZE44"/>
<organism evidence="2 3">
    <name type="scientific">Candidatus Hydrogenisulfobacillus filiaventi</name>
    <dbReference type="NCBI Taxonomy" id="2707344"/>
    <lineage>
        <taxon>Bacteria</taxon>
        <taxon>Bacillati</taxon>
        <taxon>Bacillota</taxon>
        <taxon>Clostridia</taxon>
        <taxon>Eubacteriales</taxon>
        <taxon>Clostridiales Family XVII. Incertae Sedis</taxon>
        <taxon>Candidatus Hydrogenisulfobacillus</taxon>
    </lineage>
</organism>